<dbReference type="Ensembl" id="ENSOMYT00000083675.2">
    <property type="protein sequence ID" value="ENSOMYP00000126869.1"/>
    <property type="gene ID" value="ENSOMYG00000035556.2"/>
</dbReference>
<dbReference type="Pfam" id="PF00059">
    <property type="entry name" value="Lectin_C"/>
    <property type="match status" value="1"/>
</dbReference>
<dbReference type="InterPro" id="IPR016187">
    <property type="entry name" value="CTDL_fold"/>
</dbReference>
<keyword evidence="1" id="KW-0472">Membrane</keyword>
<evidence type="ECO:0000259" key="2">
    <source>
        <dbReference type="PROSITE" id="PS50041"/>
    </source>
</evidence>
<name>A0A8L0DN70_ONCMY</name>
<keyword evidence="4" id="KW-1185">Reference proteome</keyword>
<dbReference type="GeneTree" id="ENSGT01020000230338"/>
<evidence type="ECO:0000256" key="1">
    <source>
        <dbReference type="SAM" id="Phobius"/>
    </source>
</evidence>
<dbReference type="SUPFAM" id="SSF56436">
    <property type="entry name" value="C-type lectin-like"/>
    <property type="match status" value="1"/>
</dbReference>
<reference evidence="3" key="3">
    <citation type="submission" date="2025-09" db="UniProtKB">
        <authorList>
            <consortium name="Ensembl"/>
        </authorList>
    </citation>
    <scope>IDENTIFICATION</scope>
</reference>
<reference evidence="3" key="2">
    <citation type="submission" date="2025-08" db="UniProtKB">
        <authorList>
            <consortium name="Ensembl"/>
        </authorList>
    </citation>
    <scope>IDENTIFICATION</scope>
</reference>
<dbReference type="Proteomes" id="UP000694395">
    <property type="component" value="Chromosome 2"/>
</dbReference>
<sequence>MSEDLLAKEDGFENEESSTMKTMNFGGGVGAQLSLHLQRWKRPSRAMCLGLLRVLLMVGIIGLTLNKLDLELNGKRTFGESIYYLSTEKKSWQERRQDCQKRGLDLVIITAMEQEFIYGFKAFLKVWIVWIGLIDIKEEGVWEWDDGTSATTTYWMKRFPNNYDNIKDCAMFICENDTSIHAIQ</sequence>
<dbReference type="InterPro" id="IPR050111">
    <property type="entry name" value="C-type_lectin/snaclec_domain"/>
</dbReference>
<feature type="domain" description="C-type lectin" evidence="2">
    <location>
        <begin position="78"/>
        <end position="172"/>
    </location>
</feature>
<feature type="transmembrane region" description="Helical" evidence="1">
    <location>
        <begin position="46"/>
        <end position="65"/>
    </location>
</feature>
<dbReference type="Gene3D" id="3.10.100.10">
    <property type="entry name" value="Mannose-Binding Protein A, subunit A"/>
    <property type="match status" value="1"/>
</dbReference>
<evidence type="ECO:0000313" key="3">
    <source>
        <dbReference type="Ensembl" id="ENSOMYP00000126869.1"/>
    </source>
</evidence>
<dbReference type="SMART" id="SM00034">
    <property type="entry name" value="CLECT"/>
    <property type="match status" value="1"/>
</dbReference>
<dbReference type="PROSITE" id="PS50041">
    <property type="entry name" value="C_TYPE_LECTIN_2"/>
    <property type="match status" value="1"/>
</dbReference>
<accession>A0A8L0DN70</accession>
<evidence type="ECO:0000313" key="4">
    <source>
        <dbReference type="Proteomes" id="UP000694395"/>
    </source>
</evidence>
<dbReference type="AlphaFoldDB" id="A0A8L0DN70"/>
<protein>
    <recommendedName>
        <fullName evidence="2">C-type lectin domain-containing protein</fullName>
    </recommendedName>
</protein>
<keyword evidence="1" id="KW-1133">Transmembrane helix</keyword>
<reference evidence="3" key="1">
    <citation type="submission" date="2020-07" db="EMBL/GenBank/DDBJ databases">
        <title>A long reads based de novo assembly of the rainbow trout Arlee double haploid line genome.</title>
        <authorList>
            <person name="Gao G."/>
            <person name="Palti Y."/>
        </authorList>
    </citation>
    <scope>NUCLEOTIDE SEQUENCE [LARGE SCALE GENOMIC DNA]</scope>
</reference>
<dbReference type="InterPro" id="IPR016186">
    <property type="entry name" value="C-type_lectin-like/link_sf"/>
</dbReference>
<dbReference type="InterPro" id="IPR001304">
    <property type="entry name" value="C-type_lectin-like"/>
</dbReference>
<keyword evidence="1" id="KW-0812">Transmembrane</keyword>
<organism evidence="3 4">
    <name type="scientific">Oncorhynchus mykiss</name>
    <name type="common">Rainbow trout</name>
    <name type="synonym">Salmo gairdneri</name>
    <dbReference type="NCBI Taxonomy" id="8022"/>
    <lineage>
        <taxon>Eukaryota</taxon>
        <taxon>Metazoa</taxon>
        <taxon>Chordata</taxon>
        <taxon>Craniata</taxon>
        <taxon>Vertebrata</taxon>
        <taxon>Euteleostomi</taxon>
        <taxon>Actinopterygii</taxon>
        <taxon>Neopterygii</taxon>
        <taxon>Teleostei</taxon>
        <taxon>Protacanthopterygii</taxon>
        <taxon>Salmoniformes</taxon>
        <taxon>Salmonidae</taxon>
        <taxon>Salmoninae</taxon>
        <taxon>Oncorhynchus</taxon>
    </lineage>
</organism>
<dbReference type="PANTHER" id="PTHR22803">
    <property type="entry name" value="MANNOSE, PHOSPHOLIPASE, LECTIN RECEPTOR RELATED"/>
    <property type="match status" value="1"/>
</dbReference>
<proteinExistence type="predicted"/>